<dbReference type="GO" id="GO:0008033">
    <property type="term" value="P:tRNA processing"/>
    <property type="evidence" value="ECO:0007669"/>
    <property type="project" value="UniProtKB-KW"/>
</dbReference>
<reference evidence="4 5" key="1">
    <citation type="journal article" date="2023" name="Elife">
        <title>Identification of key yeast species and microbe-microbe interactions impacting larval growth of Drosophila in the wild.</title>
        <authorList>
            <person name="Mure A."/>
            <person name="Sugiura Y."/>
            <person name="Maeda R."/>
            <person name="Honda K."/>
            <person name="Sakurai N."/>
            <person name="Takahashi Y."/>
            <person name="Watada M."/>
            <person name="Katoh T."/>
            <person name="Gotoh A."/>
            <person name="Gotoh Y."/>
            <person name="Taniguchi I."/>
            <person name="Nakamura K."/>
            <person name="Hayashi T."/>
            <person name="Katayama T."/>
            <person name="Uemura T."/>
            <person name="Hattori Y."/>
        </authorList>
    </citation>
    <scope>NUCLEOTIDE SEQUENCE [LARGE SCALE GENOMIC DNA]</scope>
    <source>
        <strain evidence="4 5">PK-24</strain>
    </source>
</reference>
<evidence type="ECO:0000256" key="3">
    <source>
        <dbReference type="ARBA" id="ARBA00022694"/>
    </source>
</evidence>
<dbReference type="InterPro" id="IPR016195">
    <property type="entry name" value="Pol/histidinol_Pase-like"/>
</dbReference>
<evidence type="ECO:0000256" key="1">
    <source>
        <dbReference type="ARBA" id="ARBA00004123"/>
    </source>
</evidence>
<keyword evidence="5" id="KW-1185">Reference proteome</keyword>
<comment type="subcellular location">
    <subcellularLocation>
        <location evidence="1">Nucleus</location>
    </subcellularLocation>
</comment>
<dbReference type="PANTHER" id="PTHR13031:SF0">
    <property type="entry name" value="RIBONUCLEASE P PROTEIN SUBUNIT P30"/>
    <property type="match status" value="1"/>
</dbReference>
<keyword evidence="3" id="KW-0819">tRNA processing</keyword>
<organism evidence="4 5">
    <name type="scientific">Pichia kluyveri</name>
    <name type="common">Yeast</name>
    <dbReference type="NCBI Taxonomy" id="36015"/>
    <lineage>
        <taxon>Eukaryota</taxon>
        <taxon>Fungi</taxon>
        <taxon>Dikarya</taxon>
        <taxon>Ascomycota</taxon>
        <taxon>Saccharomycotina</taxon>
        <taxon>Pichiomycetes</taxon>
        <taxon>Pichiales</taxon>
        <taxon>Pichiaceae</taxon>
        <taxon>Pichia</taxon>
    </lineage>
</organism>
<comment type="caution">
    <text evidence="4">The sequence shown here is derived from an EMBL/GenBank/DDBJ whole genome shotgun (WGS) entry which is preliminary data.</text>
</comment>
<dbReference type="Gene3D" id="3.20.20.140">
    <property type="entry name" value="Metal-dependent hydrolases"/>
    <property type="match status" value="1"/>
</dbReference>
<dbReference type="InterPro" id="IPR002738">
    <property type="entry name" value="RNase_P_p30"/>
</dbReference>
<evidence type="ECO:0000256" key="2">
    <source>
        <dbReference type="ARBA" id="ARBA00007331"/>
    </source>
</evidence>
<evidence type="ECO:0000313" key="4">
    <source>
        <dbReference type="EMBL" id="GMM48222.1"/>
    </source>
</evidence>
<accession>A0AAV5RAV2</accession>
<dbReference type="AlphaFoldDB" id="A0AAV5RAV2"/>
<dbReference type="PANTHER" id="PTHR13031">
    <property type="entry name" value="RIBONUCLEASE P SUBUNIT P30"/>
    <property type="match status" value="1"/>
</dbReference>
<gene>
    <name evidence="4" type="ORF">DAPK24_048200</name>
</gene>
<dbReference type="EMBL" id="BTGB01000009">
    <property type="protein sequence ID" value="GMM48222.1"/>
    <property type="molecule type" value="Genomic_DNA"/>
</dbReference>
<proteinExistence type="inferred from homology"/>
<dbReference type="Proteomes" id="UP001378960">
    <property type="component" value="Unassembled WGS sequence"/>
</dbReference>
<sequence>MLCDLNIGFPLSDFNETINNDQLIEVKKCINTSIILGYTHIALNFKPSTTTSNSNKNKISNDLNLINPINLEKDFSEFSGKIKIFTRITIKIDDPSQCQNFAKFQQIFDIVAVEPLTEKSFQSAISNLEIDLISFNLQDRLPCFMKHKTLCSAIDKGILFEIKYTDFLNNRNRAQSISNSKQIIRASRNRGLICSSGCSFNNSNLLRNSINVIPILKMMGIDSNRCNLMFKDWSLKVLLNGRLRIKSYKQTISISGDNGLLDNSLEDKNWDSSKNNKINNIKQNINTYKKRKNDINDNALDKILKKNKVV</sequence>
<dbReference type="SUPFAM" id="SSF89550">
    <property type="entry name" value="PHP domain-like"/>
    <property type="match status" value="1"/>
</dbReference>
<name>A0AAV5RAV2_PICKL</name>
<dbReference type="Pfam" id="PF01876">
    <property type="entry name" value="RNase_P_p30"/>
    <property type="match status" value="1"/>
</dbReference>
<comment type="similarity">
    <text evidence="2">Belongs to the eukaryotic/archaeal RNase P protein component 3 family.</text>
</comment>
<dbReference type="GO" id="GO:0003723">
    <property type="term" value="F:RNA binding"/>
    <property type="evidence" value="ECO:0007669"/>
    <property type="project" value="TreeGrafter"/>
</dbReference>
<dbReference type="GO" id="GO:0005655">
    <property type="term" value="C:nucleolar ribonuclease P complex"/>
    <property type="evidence" value="ECO:0007669"/>
    <property type="project" value="TreeGrafter"/>
</dbReference>
<protein>
    <submittedName>
        <fullName evidence="4">RNA-binding RNA processing protein</fullName>
    </submittedName>
</protein>
<evidence type="ECO:0000313" key="5">
    <source>
        <dbReference type="Proteomes" id="UP001378960"/>
    </source>
</evidence>